<evidence type="ECO:0000313" key="5">
    <source>
        <dbReference type="Proteomes" id="UP000062255"/>
    </source>
</evidence>
<proteinExistence type="predicted"/>
<feature type="transmembrane region" description="Helical" evidence="2">
    <location>
        <begin position="439"/>
        <end position="461"/>
    </location>
</feature>
<gene>
    <name evidence="4" type="ORF">AFA91_32800</name>
</gene>
<evidence type="ECO:0000256" key="2">
    <source>
        <dbReference type="SAM" id="Phobius"/>
    </source>
</evidence>
<evidence type="ECO:0000259" key="3">
    <source>
        <dbReference type="Pfam" id="PF25592"/>
    </source>
</evidence>
<sequence length="567" mass="59223">MTDPRYDASETVAVATTAAPSAARSPRVGYVPTRTNRARDGLAVALLAAALLLPWNLQFGVGVPGSDGSTFMVLGVVTVLAVGAALAPHVGPLRLTAPKADVRRTGALRLVLSVAYLVVVIGFVAFHLVQTVRNGGTGAVPPGVGPGLLLGAAGALLAAQPPITSITIEDNKFRRWYTVTQAVGFLSIALATLSVAFNLYWRLRYLFVTEVAFGSHDVAVIVTTVLYGAEAMTALVIASRWLTEKTAAARLATTAVGVSGAVAATLVWLMGIGRDIDAFHGIAENTSTAAVGYEGYLAWAVGAAIVAPTTLYAVFLIKPPTIGAYRGAALKCLTLIAFWSFAAAVLRVVDYVVAESLNLPRALYDSVAMTVFNLLTAIIARWVHRQISKGVVSTVVTAAFSAVLFVFTVADVAIGVALAPRYAAPAPDAIYGNNLVQQITSTFDVVVCVLSLLVLVVLLFTGPLAGYLSRRAAAKPAPAPTPVPTPVPTPAPPTPTPTPAVDDSAPPTIVRRPQAAPVPKIVRLKEDSTTVLPAPPTTELQVPTTTLRIQRRPSSGYTPRPPNGDNR</sequence>
<feature type="transmembrane region" description="Helical" evidence="2">
    <location>
        <begin position="251"/>
        <end position="271"/>
    </location>
</feature>
<feature type="transmembrane region" description="Helical" evidence="2">
    <location>
        <begin position="329"/>
        <end position="349"/>
    </location>
</feature>
<accession>A0A0K0XET0</accession>
<reference evidence="4 5" key="1">
    <citation type="submission" date="2015-07" db="EMBL/GenBank/DDBJ databases">
        <title>Complete genome sequence of Mycobacterium goodii X7B, a facultative thermophilic biodesulfurizing bacterium.</title>
        <authorList>
            <person name="Yu B."/>
            <person name="Li F."/>
            <person name="Xu P."/>
        </authorList>
    </citation>
    <scope>NUCLEOTIDE SEQUENCE [LARGE SCALE GENOMIC DNA]</scope>
    <source>
        <strain evidence="4 5">X7B</strain>
    </source>
</reference>
<feature type="transmembrane region" description="Helical" evidence="2">
    <location>
        <begin position="140"/>
        <end position="159"/>
    </location>
</feature>
<feature type="compositionally biased region" description="Pro residues" evidence="1">
    <location>
        <begin position="477"/>
        <end position="498"/>
    </location>
</feature>
<protein>
    <recommendedName>
        <fullName evidence="3">DUF7937 domain-containing protein</fullName>
    </recommendedName>
</protein>
<dbReference type="STRING" id="134601.AFA91_32800"/>
<evidence type="ECO:0000313" key="4">
    <source>
        <dbReference type="EMBL" id="AKS35900.1"/>
    </source>
</evidence>
<feature type="transmembrane region" description="Helical" evidence="2">
    <location>
        <begin position="361"/>
        <end position="383"/>
    </location>
</feature>
<keyword evidence="2" id="KW-0472">Membrane</keyword>
<dbReference type="Proteomes" id="UP000062255">
    <property type="component" value="Chromosome"/>
</dbReference>
<name>A0A0K0XET0_MYCGD</name>
<dbReference type="AlphaFoldDB" id="A0A0K0XET0"/>
<keyword evidence="2" id="KW-0812">Transmembrane</keyword>
<dbReference type="RefSeq" id="WP_049748346.1">
    <property type="nucleotide sequence ID" value="NZ_CP012150.1"/>
</dbReference>
<feature type="region of interest" description="Disordered" evidence="1">
    <location>
        <begin position="475"/>
        <end position="567"/>
    </location>
</feature>
<feature type="transmembrane region" description="Helical" evidence="2">
    <location>
        <begin position="220"/>
        <end position="239"/>
    </location>
</feature>
<keyword evidence="2" id="KW-1133">Transmembrane helix</keyword>
<dbReference type="Pfam" id="PF25592">
    <property type="entry name" value="DUF7937"/>
    <property type="match status" value="1"/>
</dbReference>
<feature type="compositionally biased region" description="Polar residues" evidence="1">
    <location>
        <begin position="538"/>
        <end position="557"/>
    </location>
</feature>
<feature type="transmembrane region" description="Helical" evidence="2">
    <location>
        <begin position="179"/>
        <end position="200"/>
    </location>
</feature>
<dbReference type="OrthoDB" id="4595623at2"/>
<feature type="transmembrane region" description="Helical" evidence="2">
    <location>
        <begin position="296"/>
        <end position="317"/>
    </location>
</feature>
<dbReference type="InterPro" id="IPR057697">
    <property type="entry name" value="DUF7937"/>
</dbReference>
<feature type="transmembrane region" description="Helical" evidence="2">
    <location>
        <begin position="395"/>
        <end position="419"/>
    </location>
</feature>
<feature type="domain" description="DUF7937" evidence="3">
    <location>
        <begin position="36"/>
        <end position="458"/>
    </location>
</feature>
<dbReference type="KEGG" id="mgo:AFA91_32800"/>
<feature type="transmembrane region" description="Helical" evidence="2">
    <location>
        <begin position="41"/>
        <end position="57"/>
    </location>
</feature>
<evidence type="ECO:0000256" key="1">
    <source>
        <dbReference type="SAM" id="MobiDB-lite"/>
    </source>
</evidence>
<dbReference type="PATRIC" id="fig|134601.6.peg.6792"/>
<organism evidence="4 5">
    <name type="scientific">Mycolicibacterium goodii</name>
    <name type="common">Mycobacterium goodii</name>
    <dbReference type="NCBI Taxonomy" id="134601"/>
    <lineage>
        <taxon>Bacteria</taxon>
        <taxon>Bacillati</taxon>
        <taxon>Actinomycetota</taxon>
        <taxon>Actinomycetes</taxon>
        <taxon>Mycobacteriales</taxon>
        <taxon>Mycobacteriaceae</taxon>
        <taxon>Mycolicibacterium</taxon>
    </lineage>
</organism>
<feature type="compositionally biased region" description="Low complexity" evidence="1">
    <location>
        <begin position="499"/>
        <end position="508"/>
    </location>
</feature>
<feature type="transmembrane region" description="Helical" evidence="2">
    <location>
        <begin position="107"/>
        <end position="128"/>
    </location>
</feature>
<dbReference type="EMBL" id="CP012150">
    <property type="protein sequence ID" value="AKS35900.1"/>
    <property type="molecule type" value="Genomic_DNA"/>
</dbReference>
<feature type="transmembrane region" description="Helical" evidence="2">
    <location>
        <begin position="69"/>
        <end position="87"/>
    </location>
</feature>